<keyword evidence="3" id="KW-1185">Reference proteome</keyword>
<dbReference type="KEGG" id="rme:Rmet_6007"/>
<dbReference type="AlphaFoldDB" id="Q1LAG0"/>
<sequence>MTVPVVPSCWEHIVKKAEIAFLAPAQRGLSDGVGLMRHGRLACSLYWSATLPGHQLELAICTERIESTATRPRKITAWITRQLAVTKRYAGHQRGADWLGIGFANTHEALSFLGHYHDVRIGLLNPDDLYREGAAILMSPPRMVALPAAEPAEASNSLVAIPPSSIAEIETEASLLHQFRQATAHIPAKSEADQLARQQVGLDLIRKALLRLHVTRCDLTGLGDPALLCVTHLKPWSACTDAERMDLSNVLLLATHVDMAFCSGLVSFDDDGCLLMSSEYGDYCRYRGISVLTGALRLRQPDADMCKYLAWHRANVYHRAPSWWLSGLATRPRT</sequence>
<keyword evidence="2" id="KW-0378">Hydrolase</keyword>
<organism evidence="2 3">
    <name type="scientific">Cupriavidus metallidurans (strain ATCC 43123 / DSM 2839 / NBRC 102507 / CH34)</name>
    <name type="common">Ralstonia metallidurans</name>
    <dbReference type="NCBI Taxonomy" id="266264"/>
    <lineage>
        <taxon>Bacteria</taxon>
        <taxon>Pseudomonadati</taxon>
        <taxon>Pseudomonadota</taxon>
        <taxon>Betaproteobacteria</taxon>
        <taxon>Burkholderiales</taxon>
        <taxon>Burkholderiaceae</taxon>
        <taxon>Cupriavidus</taxon>
    </lineage>
</organism>
<name>Q1LAG0_CUPMC</name>
<evidence type="ECO:0000259" key="1">
    <source>
        <dbReference type="Pfam" id="PF13391"/>
    </source>
</evidence>
<dbReference type="Proteomes" id="UP000002429">
    <property type="component" value="Plasmid pMOL30"/>
</dbReference>
<keyword evidence="2" id="KW-0255">Endonuclease</keyword>
<dbReference type="GO" id="GO:0004519">
    <property type="term" value="F:endonuclease activity"/>
    <property type="evidence" value="ECO:0007669"/>
    <property type="project" value="UniProtKB-KW"/>
</dbReference>
<evidence type="ECO:0000313" key="3">
    <source>
        <dbReference type="Proteomes" id="UP000002429"/>
    </source>
</evidence>
<dbReference type="InterPro" id="IPR003615">
    <property type="entry name" value="HNH_nuc"/>
</dbReference>
<keyword evidence="2" id="KW-0614">Plasmid</keyword>
<evidence type="ECO:0000313" key="2">
    <source>
        <dbReference type="EMBL" id="ABF12866.1"/>
    </source>
</evidence>
<reference evidence="3" key="1">
    <citation type="journal article" date="2010" name="PLoS ONE">
        <title>The complete genome sequence of Cupriavidus metallidurans strain CH34, a master survivalist in harsh and anthropogenic environments.</title>
        <authorList>
            <person name="Janssen P.J."/>
            <person name="Van Houdt R."/>
            <person name="Moors H."/>
            <person name="Monsieurs P."/>
            <person name="Morin N."/>
            <person name="Michaux A."/>
            <person name="Benotmane M.A."/>
            <person name="Leys N."/>
            <person name="Vallaeys T."/>
            <person name="Lapidus A."/>
            <person name="Monchy S."/>
            <person name="Medigue C."/>
            <person name="Taghavi S."/>
            <person name="McCorkle S."/>
            <person name="Dunn J."/>
            <person name="van der Lelie D."/>
            <person name="Mergeay M."/>
        </authorList>
    </citation>
    <scope>NUCLEOTIDE SEQUENCE [LARGE SCALE GENOMIC DNA]</scope>
    <source>
        <plasmid evidence="3">pMOL30</plasmid>
    </source>
</reference>
<dbReference type="Pfam" id="PF13391">
    <property type="entry name" value="HNH_2"/>
    <property type="match status" value="1"/>
</dbReference>
<gene>
    <name evidence="2" type="ordered locus">Rmet_6007</name>
</gene>
<proteinExistence type="predicted"/>
<dbReference type="EMBL" id="CP000354">
    <property type="protein sequence ID" value="ABF12866.1"/>
    <property type="molecule type" value="Genomic_DNA"/>
</dbReference>
<protein>
    <submittedName>
        <fullName evidence="2">Restriction endonuclease</fullName>
    </submittedName>
</protein>
<feature type="domain" description="HNH nuclease" evidence="1">
    <location>
        <begin position="217"/>
        <end position="269"/>
    </location>
</feature>
<accession>Q1LAG0</accession>
<geneLocation type="plasmid" evidence="2 3">
    <name>pMOL30</name>
</geneLocation>
<dbReference type="RefSeq" id="WP_011514810.1">
    <property type="nucleotide sequence ID" value="NC_006466.1"/>
</dbReference>
<dbReference type="HOGENOM" id="CLU_831220_0_0_4"/>
<keyword evidence="2" id="KW-0540">Nuclease</keyword>